<reference evidence="1" key="1">
    <citation type="submission" date="2024-02" db="EMBL/GenBank/DDBJ databases">
        <title>Metagenome Assembled Genome of Zalaria obscura JY119.</title>
        <authorList>
            <person name="Vighnesh L."/>
            <person name="Jagadeeshwari U."/>
            <person name="Venkata Ramana C."/>
            <person name="Sasikala C."/>
        </authorList>
    </citation>
    <scope>NUCLEOTIDE SEQUENCE</scope>
    <source>
        <strain evidence="1">JY119</strain>
    </source>
</reference>
<proteinExistence type="predicted"/>
<evidence type="ECO:0000313" key="2">
    <source>
        <dbReference type="Proteomes" id="UP001320706"/>
    </source>
</evidence>
<organism evidence="1 2">
    <name type="scientific">Zalaria obscura</name>
    <dbReference type="NCBI Taxonomy" id="2024903"/>
    <lineage>
        <taxon>Eukaryota</taxon>
        <taxon>Fungi</taxon>
        <taxon>Dikarya</taxon>
        <taxon>Ascomycota</taxon>
        <taxon>Pezizomycotina</taxon>
        <taxon>Dothideomycetes</taxon>
        <taxon>Dothideomycetidae</taxon>
        <taxon>Dothideales</taxon>
        <taxon>Zalariaceae</taxon>
        <taxon>Zalaria</taxon>
    </lineage>
</organism>
<evidence type="ECO:0000313" key="1">
    <source>
        <dbReference type="EMBL" id="KAK8217513.1"/>
    </source>
</evidence>
<accession>A0ACC3SL63</accession>
<comment type="caution">
    <text evidence="1">The sequence shown here is derived from an EMBL/GenBank/DDBJ whole genome shotgun (WGS) entry which is preliminary data.</text>
</comment>
<name>A0ACC3SL63_9PEZI</name>
<dbReference type="Proteomes" id="UP001320706">
    <property type="component" value="Unassembled WGS sequence"/>
</dbReference>
<sequence>MANEPSNGPGGRPYRSKKQRPCDRCRSRKAQCRILDGDATCELCKRLARDCTFILQPLRKEPRPHSSGDPTAGQQAGQGRYGLENSQEPSPLLPMPQQDDYDFNMALDATSTWLPLEQGGSASAFPNVSHLSQMDWSSLGITTGMSGRCYQAQVSKQSHVERPSLEVAHTSSGQLQTQENTAVLDPSNFPEPTAAFSSGEFTNNGNDDAPHLAQRHEPSPGRMSQTVQGFDWPMEFSLDSKEGYSNQLIGLSGESDPFLLRYYLYNVYDTYPMFRLDFRKIMGDERMNPGVTDDFQAPVGSIPIQFVMSDENIYKDDNRTSAEMTPPGDTSEACGLASLESLVPADVSGRLFRLYARFVHPQFPVLSTADLIHYSECRSGTQLPIGIIAAVYALAIPFSFLDDELSVSKGYRQPSTEELWAIAHRSYQHSLRSSHLSSLQLCLLLLQMPPRNYAVADTPNTWALSCAALGLAQGLGLNMDPARWRLPQGETRLRRRLWWMTYIQHTWSALLLGRPSHLHDDDWDVSHPTLDDDLDIEQGTDQDIRDLVALHFPIFLALCRLTDIAARVLKELYTLKAARDCHSLDTILARAQPLRILIETWRRSLPSLSAKVSTLDDESLGLYAPLRLSHLSLEVLIYRALQRPLIYQTSAEPALMIFENSYVCSKLGVELVETFKPKQFSMFWPQYSRYHLCYISSLILMSFAQAPTKEIAMQNRALLSKWHITLRTQARVWPLAKLATMRLDAVFWKGLSAVVHGTGPDSPALLLLKEQGSQASIDT</sequence>
<gene>
    <name evidence="1" type="ORF">M8818_001271</name>
</gene>
<dbReference type="EMBL" id="JAMKPW020000005">
    <property type="protein sequence ID" value="KAK8217513.1"/>
    <property type="molecule type" value="Genomic_DNA"/>
</dbReference>
<protein>
    <submittedName>
        <fullName evidence="1">Uncharacterized protein</fullName>
    </submittedName>
</protein>
<keyword evidence="2" id="KW-1185">Reference proteome</keyword>